<dbReference type="EMBL" id="OEJX01000033">
    <property type="protein sequence ID" value="SOR62107.1"/>
    <property type="molecule type" value="Genomic_DNA"/>
</dbReference>
<dbReference type="AlphaFoldDB" id="A0AAQ1SPC0"/>
<name>A0AAQ1SPC0_LEPIR</name>
<gene>
    <name evidence="1" type="ORF">LMANV2_390012</name>
</gene>
<proteinExistence type="predicted"/>
<evidence type="ECO:0000313" key="2">
    <source>
        <dbReference type="Proteomes" id="UP000234460"/>
    </source>
</evidence>
<dbReference type="AntiFam" id="ANF00053">
    <property type="entry name" value="Translation of DNA repeat"/>
</dbReference>
<organism evidence="1 2">
    <name type="scientific">Leptospira interrogans serovar Manilae</name>
    <dbReference type="NCBI Taxonomy" id="214675"/>
    <lineage>
        <taxon>Bacteria</taxon>
        <taxon>Pseudomonadati</taxon>
        <taxon>Spirochaetota</taxon>
        <taxon>Spirochaetia</taxon>
        <taxon>Leptospirales</taxon>
        <taxon>Leptospiraceae</taxon>
        <taxon>Leptospira</taxon>
    </lineage>
</organism>
<evidence type="ECO:0000313" key="1">
    <source>
        <dbReference type="EMBL" id="SOR62107.1"/>
    </source>
</evidence>
<dbReference type="Proteomes" id="UP000234460">
    <property type="component" value="Chromosome LMANV2"/>
</dbReference>
<reference evidence="1 2" key="1">
    <citation type="submission" date="2017-11" db="EMBL/GenBank/DDBJ databases">
        <authorList>
            <person name="Lechat P."/>
        </authorList>
    </citation>
    <scope>NUCLEOTIDE SEQUENCE [LARGE SCALE GENOMIC DNA]</scope>
    <source>
        <strain evidence="1">L495</strain>
    </source>
</reference>
<comment type="caution">
    <text evidence="1">The sequence shown here is derived from an EMBL/GenBank/DDBJ whole genome shotgun (WGS) entry which is preliminary data.</text>
</comment>
<protein>
    <submittedName>
        <fullName evidence="1">Uncharacterized protein</fullName>
    </submittedName>
</protein>
<accession>A0AAQ1SPC0</accession>
<sequence>MESVFCDKINGTQFIEISKVIKKFTVEISKITSTVHFNATETDGKLIFQQLYSRNYKTTRGKIKKNYIK</sequence>